<keyword evidence="2" id="KW-1185">Reference proteome</keyword>
<dbReference type="AlphaFoldDB" id="A0A9W8EI98"/>
<sequence>MIPLGFAELPPFPVHGKISEITMEIAGERSRYTVKGEAATIGRTIALAFRCSVIVINSIVYEMLVAGTAAGRRLAWQPLYRCLRRHGSSAGGGNSDTAIESALRASIAKQDARGAARAYGEARGAWLAREGGGSGALQQSDLRALHVLLRRAAGAAGLAGEQRRAMLTVAVQAIADMRRLRLRVGATEIAALVYAHTQLGQHARAVDEWRAGVARRAGGDQADCLIRIFPLTHQHALAAAVALKAPRTVRDVYTEAMRGELPSPAAAFFWTLFPVQTASGGADRAWDAARLGAAFLEQVRGDAERLAARDGRLAARIAQAELRALFLEGRPRDALRLYERLRAGGSGAARVVSEVVGGLCRHALVDDAFRVLEAAAECCTVHAWNAFLDGLGNSMRRGAGGGRAPGAVLTRMQQSMAAMERSRDARPDAATRAIWLRACFRAGEWRRALAYFSAHADAMRGDVVCWDVAVRGLFATPDVAAQREGWRLVRCLVAVRAPVVADARLADTVLLHVFPRLRRTLYAPPALVADAQTLDAAVAWLEAHMHADRKTTRAIVIGALLAAGQTARALDAYRAMKASALWPTRAVNCMVAAAHPTLESAMAFIAEHCPPHHYAAAFAAVLAPALQRRCYEDVWMIMDRHYPEVRVDYPARKAGDPLSANIGGGGEVPPPVAVPYPSAAMYAAVLAAARAHGDGDEVRRGLDRLRVHADLLVSKGSGHLAEVRRMMKVHGEYINF</sequence>
<evidence type="ECO:0000313" key="1">
    <source>
        <dbReference type="EMBL" id="KAJ2004152.1"/>
    </source>
</evidence>
<dbReference type="EMBL" id="JANBQF010000172">
    <property type="protein sequence ID" value="KAJ2004152.1"/>
    <property type="molecule type" value="Genomic_DNA"/>
</dbReference>
<gene>
    <name evidence="1" type="ORF">H4R26_002667</name>
</gene>
<dbReference type="InterPro" id="IPR011990">
    <property type="entry name" value="TPR-like_helical_dom_sf"/>
</dbReference>
<evidence type="ECO:0000313" key="2">
    <source>
        <dbReference type="Proteomes" id="UP001150907"/>
    </source>
</evidence>
<dbReference type="Proteomes" id="UP001150907">
    <property type="component" value="Unassembled WGS sequence"/>
</dbReference>
<comment type="caution">
    <text evidence="1">The sequence shown here is derived from an EMBL/GenBank/DDBJ whole genome shotgun (WGS) entry which is preliminary data.</text>
</comment>
<proteinExistence type="predicted"/>
<accession>A0A9W8EI98</accession>
<dbReference type="GO" id="GO:0003729">
    <property type="term" value="F:mRNA binding"/>
    <property type="evidence" value="ECO:0007669"/>
    <property type="project" value="TreeGrafter"/>
</dbReference>
<protein>
    <submittedName>
        <fullName evidence="1">Uncharacterized protein</fullName>
    </submittedName>
</protein>
<dbReference type="PANTHER" id="PTHR47938">
    <property type="entry name" value="RESPIRATORY COMPLEX I CHAPERONE (CIA84), PUTATIVE (AFU_ORTHOLOGUE AFUA_2G06020)-RELATED"/>
    <property type="match status" value="1"/>
</dbReference>
<reference evidence="1" key="1">
    <citation type="submission" date="2022-07" db="EMBL/GenBank/DDBJ databases">
        <title>Phylogenomic reconstructions and comparative analyses of Kickxellomycotina fungi.</title>
        <authorList>
            <person name="Reynolds N.K."/>
            <person name="Stajich J.E."/>
            <person name="Barry K."/>
            <person name="Grigoriev I.V."/>
            <person name="Crous P."/>
            <person name="Smith M.E."/>
        </authorList>
    </citation>
    <scope>NUCLEOTIDE SEQUENCE</scope>
    <source>
        <strain evidence="1">IMI 214461</strain>
    </source>
</reference>
<dbReference type="Gene3D" id="1.25.40.10">
    <property type="entry name" value="Tetratricopeptide repeat domain"/>
    <property type="match status" value="1"/>
</dbReference>
<name>A0A9W8EI98_9FUNG</name>
<dbReference type="PANTHER" id="PTHR47938:SF16">
    <property type="entry name" value="PENTACOTRIPEPTIDE-REPEAT REGION OF PRORP DOMAIN-CONTAINING PROTEIN"/>
    <property type="match status" value="1"/>
</dbReference>
<organism evidence="1 2">
    <name type="scientific">Coemansia thaxteri</name>
    <dbReference type="NCBI Taxonomy" id="2663907"/>
    <lineage>
        <taxon>Eukaryota</taxon>
        <taxon>Fungi</taxon>
        <taxon>Fungi incertae sedis</taxon>
        <taxon>Zoopagomycota</taxon>
        <taxon>Kickxellomycotina</taxon>
        <taxon>Kickxellomycetes</taxon>
        <taxon>Kickxellales</taxon>
        <taxon>Kickxellaceae</taxon>
        <taxon>Coemansia</taxon>
    </lineage>
</organism>
<dbReference type="OrthoDB" id="185373at2759"/>